<dbReference type="InterPro" id="IPR000286">
    <property type="entry name" value="HDACs"/>
</dbReference>
<protein>
    <submittedName>
        <fullName evidence="3">Histone deacetylase family protein</fullName>
    </submittedName>
</protein>
<dbReference type="PANTHER" id="PTHR10625:SF10">
    <property type="entry name" value="HISTONE DEACETYLASE HDAC1"/>
    <property type="match status" value="1"/>
</dbReference>
<dbReference type="GO" id="GO:0004407">
    <property type="term" value="F:histone deacetylase activity"/>
    <property type="evidence" value="ECO:0007669"/>
    <property type="project" value="TreeGrafter"/>
</dbReference>
<gene>
    <name evidence="3" type="ORF">GCM10025791_09790</name>
</gene>
<evidence type="ECO:0000313" key="3">
    <source>
        <dbReference type="EMBL" id="GAA4934791.1"/>
    </source>
</evidence>
<sequence>MPTVYISHNSCEKHIAGEEHPEAPERIGAIQNRLIAGQMADFLRWIDAEPATREQLVATHDPDYVDAIFARAPQQDRVELDSDTFMMPHTLAAALHAAGSVIQAVDFVMAEQFNNAFCAVRPPGHHAEYDRAMGFCIFNNVAVGARHAINHHGLDRVAIVDFDVHHGNGTEHIFRQEPKVLYASSYQHPYYPFSDPGKSHDNMVHMPLSAGSGSAEFRQAIGKHLLPALDAFQPQLLMVSAGFDAHKQDPLAQLRLQDADYAWITDELMQVADRHCGGKLVSVLEGGYDLDALGRAAFAHIRCLMGLG</sequence>
<comment type="caution">
    <text evidence="3">The sequence shown here is derived from an EMBL/GenBank/DDBJ whole genome shotgun (WGS) entry which is preliminary data.</text>
</comment>
<evidence type="ECO:0000259" key="2">
    <source>
        <dbReference type="Pfam" id="PF00850"/>
    </source>
</evidence>
<dbReference type="RefSeq" id="WP_345417952.1">
    <property type="nucleotide sequence ID" value="NZ_AP031496.1"/>
</dbReference>
<dbReference type="PANTHER" id="PTHR10625">
    <property type="entry name" value="HISTONE DEACETYLASE HDAC1-RELATED"/>
    <property type="match status" value="1"/>
</dbReference>
<feature type="domain" description="Histone deacetylase" evidence="2">
    <location>
        <begin position="20"/>
        <end position="302"/>
    </location>
</feature>
<proteinExistence type="inferred from homology"/>
<accession>A0AAV3TZ67</accession>
<keyword evidence="4" id="KW-1185">Reference proteome</keyword>
<dbReference type="InterPro" id="IPR023696">
    <property type="entry name" value="Ureohydrolase_dom_sf"/>
</dbReference>
<dbReference type="CDD" id="cd11599">
    <property type="entry name" value="HDAC_classII_2"/>
    <property type="match status" value="1"/>
</dbReference>
<evidence type="ECO:0000256" key="1">
    <source>
        <dbReference type="ARBA" id="ARBA00005947"/>
    </source>
</evidence>
<dbReference type="PRINTS" id="PR01270">
    <property type="entry name" value="HDASUPER"/>
</dbReference>
<reference evidence="4" key="1">
    <citation type="journal article" date="2019" name="Int. J. Syst. Evol. Microbiol.">
        <title>The Global Catalogue of Microorganisms (GCM) 10K type strain sequencing project: providing services to taxonomists for standard genome sequencing and annotation.</title>
        <authorList>
            <consortium name="The Broad Institute Genomics Platform"/>
            <consortium name="The Broad Institute Genome Sequencing Center for Infectious Disease"/>
            <person name="Wu L."/>
            <person name="Ma J."/>
        </authorList>
    </citation>
    <scope>NUCLEOTIDE SEQUENCE [LARGE SCALE GENOMIC DNA]</scope>
    <source>
        <strain evidence="4">JCM 19134</strain>
    </source>
</reference>
<dbReference type="Gene3D" id="3.40.800.20">
    <property type="entry name" value="Histone deacetylase domain"/>
    <property type="match status" value="1"/>
</dbReference>
<dbReference type="EMBL" id="BAABLX010000007">
    <property type="protein sequence ID" value="GAA4934791.1"/>
    <property type="molecule type" value="Genomic_DNA"/>
</dbReference>
<dbReference type="Pfam" id="PF00850">
    <property type="entry name" value="Hist_deacetyl"/>
    <property type="match status" value="1"/>
</dbReference>
<dbReference type="Proteomes" id="UP001409585">
    <property type="component" value="Unassembled WGS sequence"/>
</dbReference>
<dbReference type="InterPro" id="IPR037138">
    <property type="entry name" value="His_deacetylse_dom_sf"/>
</dbReference>
<dbReference type="GO" id="GO:0040029">
    <property type="term" value="P:epigenetic regulation of gene expression"/>
    <property type="evidence" value="ECO:0007669"/>
    <property type="project" value="TreeGrafter"/>
</dbReference>
<organism evidence="3 4">
    <name type="scientific">Halioxenophilus aromaticivorans</name>
    <dbReference type="NCBI Taxonomy" id="1306992"/>
    <lineage>
        <taxon>Bacteria</taxon>
        <taxon>Pseudomonadati</taxon>
        <taxon>Pseudomonadota</taxon>
        <taxon>Gammaproteobacteria</taxon>
        <taxon>Alteromonadales</taxon>
        <taxon>Alteromonadaceae</taxon>
        <taxon>Halioxenophilus</taxon>
    </lineage>
</organism>
<comment type="similarity">
    <text evidence="1">Belongs to the histone deacetylase family.</text>
</comment>
<dbReference type="SUPFAM" id="SSF52768">
    <property type="entry name" value="Arginase/deacetylase"/>
    <property type="match status" value="1"/>
</dbReference>
<evidence type="ECO:0000313" key="4">
    <source>
        <dbReference type="Proteomes" id="UP001409585"/>
    </source>
</evidence>
<dbReference type="AlphaFoldDB" id="A0AAV3TZ67"/>
<name>A0AAV3TZ67_9ALTE</name>
<dbReference type="InterPro" id="IPR023801">
    <property type="entry name" value="His_deacetylse_dom"/>
</dbReference>